<dbReference type="EMBL" id="CALBWS010000035">
    <property type="protein sequence ID" value="CAH2716915.1"/>
    <property type="molecule type" value="Genomic_DNA"/>
</dbReference>
<evidence type="ECO:0000313" key="3">
    <source>
        <dbReference type="Proteomes" id="UP000838308"/>
    </source>
</evidence>
<dbReference type="Gene3D" id="3.40.630.30">
    <property type="match status" value="1"/>
</dbReference>
<comment type="caution">
    <text evidence="2">The sequence shown here is derived from an EMBL/GenBank/DDBJ whole genome shotgun (WGS) entry which is preliminary data.</text>
</comment>
<organism evidence="2 3">
    <name type="scientific">Neobacillus rhizosphaerae</name>
    <dbReference type="NCBI Taxonomy" id="2880965"/>
    <lineage>
        <taxon>Bacteria</taxon>
        <taxon>Bacillati</taxon>
        <taxon>Bacillota</taxon>
        <taxon>Bacilli</taxon>
        <taxon>Bacillales</taxon>
        <taxon>Bacillaceae</taxon>
        <taxon>Neobacillus</taxon>
    </lineage>
</organism>
<dbReference type="InterPro" id="IPR000182">
    <property type="entry name" value="GNAT_dom"/>
</dbReference>
<evidence type="ECO:0000259" key="1">
    <source>
        <dbReference type="PROSITE" id="PS51186"/>
    </source>
</evidence>
<protein>
    <recommendedName>
        <fullName evidence="1">N-acetyltransferase domain-containing protein</fullName>
    </recommendedName>
</protein>
<dbReference type="PANTHER" id="PTHR43617:SF38">
    <property type="entry name" value="N-ACETYLTRANSFERASE DOMAIN-CONTAINING PROTEIN"/>
    <property type="match status" value="1"/>
</dbReference>
<dbReference type="InterPro" id="IPR050276">
    <property type="entry name" value="MshD_Acetyltransferase"/>
</dbReference>
<accession>A0ABM9EW57</accession>
<gene>
    <name evidence="2" type="ORF">BACCIP111895_04103</name>
</gene>
<dbReference type="Pfam" id="PF00583">
    <property type="entry name" value="Acetyltransf_1"/>
    <property type="match status" value="1"/>
</dbReference>
<dbReference type="RefSeq" id="WP_248737150.1">
    <property type="nucleotide sequence ID" value="NZ_CALBWS010000035.1"/>
</dbReference>
<dbReference type="SUPFAM" id="SSF55729">
    <property type="entry name" value="Acyl-CoA N-acyltransferases (Nat)"/>
    <property type="match status" value="1"/>
</dbReference>
<sequence length="172" mass="19923">MGEEKISRAANEDLPRIDKLFQDCKEDLLNKEIYQWDDQYPNKEYLAYTISEKEMFILHNEDEILGAMVLNEWQVSEWDEISWTDKDGKYLILHSFCVHPSLQGKGCGGGLLQFAEKMAKDQGYAGIRLDAFSKNEGALSFYENKGYTKTGEVFFLTKPTGHETYFCYEKLV</sequence>
<evidence type="ECO:0000313" key="2">
    <source>
        <dbReference type="EMBL" id="CAH2716915.1"/>
    </source>
</evidence>
<dbReference type="PANTHER" id="PTHR43617">
    <property type="entry name" value="L-AMINO ACID N-ACETYLTRANSFERASE"/>
    <property type="match status" value="1"/>
</dbReference>
<proteinExistence type="predicted"/>
<dbReference type="CDD" id="cd04301">
    <property type="entry name" value="NAT_SF"/>
    <property type="match status" value="1"/>
</dbReference>
<dbReference type="InterPro" id="IPR016181">
    <property type="entry name" value="Acyl_CoA_acyltransferase"/>
</dbReference>
<reference evidence="2" key="1">
    <citation type="submission" date="2022-04" db="EMBL/GenBank/DDBJ databases">
        <authorList>
            <person name="Criscuolo A."/>
        </authorList>
    </citation>
    <scope>NUCLEOTIDE SEQUENCE</scope>
    <source>
        <strain evidence="2">CIP111895</strain>
    </source>
</reference>
<dbReference type="Proteomes" id="UP000838308">
    <property type="component" value="Unassembled WGS sequence"/>
</dbReference>
<keyword evidence="3" id="KW-1185">Reference proteome</keyword>
<name>A0ABM9EW57_9BACI</name>
<dbReference type="PROSITE" id="PS51186">
    <property type="entry name" value="GNAT"/>
    <property type="match status" value="1"/>
</dbReference>
<feature type="domain" description="N-acetyltransferase" evidence="1">
    <location>
        <begin position="4"/>
        <end position="172"/>
    </location>
</feature>